<dbReference type="Gene3D" id="1.10.10.10">
    <property type="entry name" value="Winged helix-like DNA-binding domain superfamily/Winged helix DNA-binding domain"/>
    <property type="match status" value="1"/>
</dbReference>
<dbReference type="Proteomes" id="UP001432222">
    <property type="component" value="Chromosome"/>
</dbReference>
<dbReference type="InterPro" id="IPR036390">
    <property type="entry name" value="WH_DNA-bd_sf"/>
</dbReference>
<reference evidence="5" key="1">
    <citation type="submission" date="2022-10" db="EMBL/GenBank/DDBJ databases">
        <title>The complete genomes of actinobacterial strains from the NBC collection.</title>
        <authorList>
            <person name="Joergensen T.S."/>
            <person name="Alvarez Arevalo M."/>
            <person name="Sterndorff E.B."/>
            <person name="Faurdal D."/>
            <person name="Vuksanovic O."/>
            <person name="Mourched A.-S."/>
            <person name="Charusanti P."/>
            <person name="Shaw S."/>
            <person name="Blin K."/>
            <person name="Weber T."/>
        </authorList>
    </citation>
    <scope>NUCLEOTIDE SEQUENCE</scope>
    <source>
        <strain evidence="5">NBC_00222</strain>
    </source>
</reference>
<evidence type="ECO:0000256" key="3">
    <source>
        <dbReference type="ARBA" id="ARBA00023163"/>
    </source>
</evidence>
<dbReference type="InterPro" id="IPR002577">
    <property type="entry name" value="HTH_HxlR"/>
</dbReference>
<accession>A0ABZ1UAP2</accession>
<evidence type="ECO:0000259" key="4">
    <source>
        <dbReference type="PROSITE" id="PS51118"/>
    </source>
</evidence>
<protein>
    <submittedName>
        <fullName evidence="5">Helix-turn-helix transcriptional regulator</fullName>
    </submittedName>
</protein>
<dbReference type="SUPFAM" id="SSF46785">
    <property type="entry name" value="Winged helix' DNA-binding domain"/>
    <property type="match status" value="1"/>
</dbReference>
<evidence type="ECO:0000313" key="5">
    <source>
        <dbReference type="EMBL" id="WUQ88243.1"/>
    </source>
</evidence>
<keyword evidence="3" id="KW-0804">Transcription</keyword>
<feature type="domain" description="HTH hxlR-type" evidence="4">
    <location>
        <begin position="19"/>
        <end position="117"/>
    </location>
</feature>
<evidence type="ECO:0000256" key="1">
    <source>
        <dbReference type="ARBA" id="ARBA00023015"/>
    </source>
</evidence>
<dbReference type="Pfam" id="PF01638">
    <property type="entry name" value="HxlR"/>
    <property type="match status" value="1"/>
</dbReference>
<dbReference type="PANTHER" id="PTHR33204">
    <property type="entry name" value="TRANSCRIPTIONAL REGULATOR, MARR FAMILY"/>
    <property type="match status" value="1"/>
</dbReference>
<keyword evidence="6" id="KW-1185">Reference proteome</keyword>
<name>A0ABZ1UAP2_9ACTN</name>
<keyword evidence="2" id="KW-0238">DNA-binding</keyword>
<dbReference type="EMBL" id="CP108110">
    <property type="protein sequence ID" value="WUQ88243.1"/>
    <property type="molecule type" value="Genomic_DNA"/>
</dbReference>
<dbReference type="PANTHER" id="PTHR33204:SF37">
    <property type="entry name" value="HTH-TYPE TRANSCRIPTIONAL REGULATOR YODB"/>
    <property type="match status" value="1"/>
</dbReference>
<sequence>MKTTVASSGLPADVYSAKCPTRQVLDHIAGKWTVLIVDSLLDGTLRYTELFRRIEGVSQKMLTQTLRLLEADGFVTRTVHPTVPPRVEYGLTELGRSLAGPISALREWTEAHINDIEQARSARPADQRATP</sequence>
<proteinExistence type="predicted"/>
<evidence type="ECO:0000256" key="2">
    <source>
        <dbReference type="ARBA" id="ARBA00023125"/>
    </source>
</evidence>
<organism evidence="5 6">
    <name type="scientific">Kitasatospora purpeofusca</name>
    <dbReference type="NCBI Taxonomy" id="67352"/>
    <lineage>
        <taxon>Bacteria</taxon>
        <taxon>Bacillati</taxon>
        <taxon>Actinomycetota</taxon>
        <taxon>Actinomycetes</taxon>
        <taxon>Kitasatosporales</taxon>
        <taxon>Streptomycetaceae</taxon>
        <taxon>Kitasatospora</taxon>
    </lineage>
</organism>
<gene>
    <name evidence="5" type="ORF">OHA16_37795</name>
</gene>
<dbReference type="PROSITE" id="PS51118">
    <property type="entry name" value="HTH_HXLR"/>
    <property type="match status" value="1"/>
</dbReference>
<dbReference type="InterPro" id="IPR036388">
    <property type="entry name" value="WH-like_DNA-bd_sf"/>
</dbReference>
<dbReference type="RefSeq" id="WP_328958792.1">
    <property type="nucleotide sequence ID" value="NZ_CP108110.1"/>
</dbReference>
<keyword evidence="1" id="KW-0805">Transcription regulation</keyword>
<evidence type="ECO:0000313" key="6">
    <source>
        <dbReference type="Proteomes" id="UP001432222"/>
    </source>
</evidence>